<name>A0ACB8F0Z8_9SAUR</name>
<reference evidence="1" key="1">
    <citation type="submission" date="2021-08" db="EMBL/GenBank/DDBJ databases">
        <title>The first chromosome-level gecko genome reveals the dynamic sex chromosomes of Neotropical dwarf geckos (Sphaerodactylidae: Sphaerodactylus).</title>
        <authorList>
            <person name="Pinto B.J."/>
            <person name="Keating S.E."/>
            <person name="Gamble T."/>
        </authorList>
    </citation>
    <scope>NUCLEOTIDE SEQUENCE</scope>
    <source>
        <strain evidence="1">TG3544</strain>
    </source>
</reference>
<dbReference type="EMBL" id="CM037618">
    <property type="protein sequence ID" value="KAH7999005.1"/>
    <property type="molecule type" value="Genomic_DNA"/>
</dbReference>
<comment type="caution">
    <text evidence="1">The sequence shown here is derived from an EMBL/GenBank/DDBJ whole genome shotgun (WGS) entry which is preliminary data.</text>
</comment>
<proteinExistence type="predicted"/>
<dbReference type="Proteomes" id="UP000827872">
    <property type="component" value="Linkage Group LG05"/>
</dbReference>
<evidence type="ECO:0000313" key="1">
    <source>
        <dbReference type="EMBL" id="KAH7999005.1"/>
    </source>
</evidence>
<evidence type="ECO:0000313" key="2">
    <source>
        <dbReference type="Proteomes" id="UP000827872"/>
    </source>
</evidence>
<accession>A0ACB8F0Z8</accession>
<sequence length="609" mass="68458">MWRRGGAPSLAAGRRRQQRQAGLRRWAAGEEEEEERWARSPSPRRGRWEEPGPEEPPAELAAGPRPSPPHASWGGRRSRTRLRDELWDRPNFQKPRGSPAREAAWDLGQPRGQRSPGLDGGGSRWSGAERTGGEDRRSPSPGQAAWDSPRARRRQQSPDEDARAWRSPRREASWESSRSMERRPWEQRQGSPSRAGGRWGSTRRGREGSMSSSRERSWASPVRSLGQEHRRSVSDWSQPGREQGADGSSRMRGRTERRGRESRSPARKQSSWDSPKRGARQECAGSPGRDLGGQGQVNSGEAGSRWSSLWYGKGDTQSLSRDQGRSDSLRRERQSPNGEARGWGSPAEYRRDENVGEIGAEKDNHGKGGKEKRTYAAGSGSSKRSPSPACPVSGSLAAPKRWTPCESVVHWWMHCWKNLQATRMKELNAVCPRPILPDKSSATPLVNMGVLSMLDKSQRGKVLHLSQSTRRIQNQVLNMLGPAMTVCEMAEEAIEKAEPVDPMELREWSRHLIRFIASINHQLTMRARYEVLGAIDIRLRSAAPQMKGQSTEGMLFAEDKEKLLKEIIMRFPQLSGVVQRKFRARRAQRTPRGFTQAQRGFPLGSHSEQ</sequence>
<organism evidence="1 2">
    <name type="scientific">Sphaerodactylus townsendi</name>
    <dbReference type="NCBI Taxonomy" id="933632"/>
    <lineage>
        <taxon>Eukaryota</taxon>
        <taxon>Metazoa</taxon>
        <taxon>Chordata</taxon>
        <taxon>Craniata</taxon>
        <taxon>Vertebrata</taxon>
        <taxon>Euteleostomi</taxon>
        <taxon>Lepidosauria</taxon>
        <taxon>Squamata</taxon>
        <taxon>Bifurcata</taxon>
        <taxon>Gekkota</taxon>
        <taxon>Sphaerodactylidae</taxon>
        <taxon>Sphaerodactylus</taxon>
    </lineage>
</organism>
<keyword evidence="2" id="KW-1185">Reference proteome</keyword>
<gene>
    <name evidence="1" type="ORF">K3G42_003769</name>
</gene>
<protein>
    <submittedName>
        <fullName evidence="1">Uncharacterized protein</fullName>
    </submittedName>
</protein>